<evidence type="ECO:0000259" key="1">
    <source>
        <dbReference type="Pfam" id="PF01609"/>
    </source>
</evidence>
<protein>
    <submittedName>
        <fullName evidence="11">Transposase family protein</fullName>
    </submittedName>
</protein>
<evidence type="ECO:0000313" key="4">
    <source>
        <dbReference type="EMBL" id="AFY93043.1"/>
    </source>
</evidence>
<dbReference type="Proteomes" id="UP000010366">
    <property type="component" value="Plasmid pCHA6605.01"/>
</dbReference>
<evidence type="ECO:0000313" key="13">
    <source>
        <dbReference type="Proteomes" id="UP000010366"/>
    </source>
</evidence>
<evidence type="ECO:0000313" key="11">
    <source>
        <dbReference type="EMBL" id="AFY96578.1"/>
    </source>
</evidence>
<reference evidence="11 13" key="1">
    <citation type="submission" date="2012-05" db="EMBL/GenBank/DDBJ databases">
        <title>Finished chromosome of genome of Chamaesiphon sp. PCC 6605.</title>
        <authorList>
            <consortium name="US DOE Joint Genome Institute"/>
            <person name="Gugger M."/>
            <person name="Coursin T."/>
            <person name="Rippka R."/>
            <person name="Tandeau De Marsac N."/>
            <person name="Huntemann M."/>
            <person name="Wei C.-L."/>
            <person name="Han J."/>
            <person name="Detter J.C."/>
            <person name="Han C."/>
            <person name="Tapia R."/>
            <person name="Chen A."/>
            <person name="Kyrpides N."/>
            <person name="Mavromatis K."/>
            <person name="Markowitz V."/>
            <person name="Szeto E."/>
            <person name="Ivanova N."/>
            <person name="Pagani I."/>
            <person name="Pati A."/>
            <person name="Goodwin L."/>
            <person name="Nordberg H.P."/>
            <person name="Cantor M.N."/>
            <person name="Hua S.X."/>
            <person name="Woyke T."/>
            <person name="Kerfeld C.A."/>
        </authorList>
    </citation>
    <scope>NUCLEOTIDE SEQUENCE [LARGE SCALE GENOMIC DNA]</scope>
    <source>
        <strain evidence="13">ATCC 27169 / PCC 6605</strain>
        <strain evidence="11">PCC 6605</strain>
    </source>
</reference>
<geneLocation type="plasmid" evidence="12 13">
    <name>pCHA6605.01</name>
</geneLocation>
<organism evidence="11 13">
    <name type="scientific">Chamaesiphon minutus (strain ATCC 27169 / PCC 6605)</name>
    <dbReference type="NCBI Taxonomy" id="1173020"/>
    <lineage>
        <taxon>Bacteria</taxon>
        <taxon>Bacillati</taxon>
        <taxon>Cyanobacteriota</taxon>
        <taxon>Cyanophyceae</taxon>
        <taxon>Gomontiellales</taxon>
        <taxon>Chamaesiphonaceae</taxon>
        <taxon>Chamaesiphon</taxon>
    </lineage>
</organism>
<dbReference type="KEGG" id="cmp:Cha6605_3499"/>
<name>K9UPG2_CHAP6</name>
<dbReference type="EMBL" id="CP003600">
    <property type="protein sequence ID" value="AFY93282.1"/>
    <property type="molecule type" value="Genomic_DNA"/>
</dbReference>
<dbReference type="KEGG" id="cmp:Cha6605_3335"/>
<dbReference type="InterPro" id="IPR012337">
    <property type="entry name" value="RNaseH-like_sf"/>
</dbReference>
<dbReference type="KEGG" id="cmp:Cha6605_6285"/>
<dbReference type="GO" id="GO:0004803">
    <property type="term" value="F:transposase activity"/>
    <property type="evidence" value="ECO:0007669"/>
    <property type="project" value="InterPro"/>
</dbReference>
<evidence type="ECO:0000313" key="8">
    <source>
        <dbReference type="EMBL" id="AFY94489.1"/>
    </source>
</evidence>
<dbReference type="EMBL" id="CP003600">
    <property type="protein sequence ID" value="AFY94971.1"/>
    <property type="molecule type" value="Genomic_DNA"/>
</dbReference>
<dbReference type="SUPFAM" id="SSF53098">
    <property type="entry name" value="Ribonuclease H-like"/>
    <property type="match status" value="1"/>
</dbReference>
<dbReference type="EMBL" id="CP003600">
    <property type="protein sequence ID" value="AFY91323.1"/>
    <property type="molecule type" value="Genomic_DNA"/>
</dbReference>
<feature type="domain" description="Transposase IS4-like" evidence="1">
    <location>
        <begin position="137"/>
        <end position="297"/>
    </location>
</feature>
<accession>K9UPG2</accession>
<reference evidence="12 13" key="2">
    <citation type="submission" date="2012-05" db="EMBL/GenBank/DDBJ databases">
        <title>Noncontiguous Finished plasmid 1 of genome of Chamaesiphon sp. PCC 6605.</title>
        <authorList>
            <consortium name="US DOE Joint Genome Institute"/>
            <person name="Gugger M."/>
            <person name="Coursin T."/>
            <person name="Rippka R."/>
            <person name="Tandeau De Marsac N."/>
            <person name="Huntemann M."/>
            <person name="Wei C.-L."/>
            <person name="Han J."/>
            <person name="Detter J.C."/>
            <person name="Han C."/>
            <person name="Tapia R."/>
            <person name="Chen A."/>
            <person name="Kyrpides N."/>
            <person name="Mavromatis K."/>
            <person name="Markowitz V."/>
            <person name="Szeto E."/>
            <person name="Ivanova N."/>
            <person name="Pagani I."/>
            <person name="Pati A."/>
            <person name="Goodwin L."/>
            <person name="Nordberg H.P."/>
            <person name="Cantor M.N."/>
            <person name="Hua S.X."/>
            <person name="Woyke T."/>
            <person name="Kerfeld C.A."/>
        </authorList>
    </citation>
    <scope>NUCLEOTIDE SEQUENCE [LARGE SCALE GENOMIC DNA]</scope>
    <source>
        <strain evidence="13">ATCC 27169 / PCC 6605</strain>
        <strain evidence="12">PCC 6605</strain>
        <plasmid evidence="12">pCHA6605.01</plasmid>
        <plasmid evidence="13">Plasmid pCHA6605.01</plasmid>
    </source>
</reference>
<dbReference type="GO" id="GO:0006313">
    <property type="term" value="P:DNA transposition"/>
    <property type="evidence" value="ECO:0007669"/>
    <property type="project" value="InterPro"/>
</dbReference>
<dbReference type="KEGG" id="cmp:Cha6605_1936"/>
<dbReference type="KEGG" id="cmp:Cha6605_1660"/>
<evidence type="ECO:0000313" key="5">
    <source>
        <dbReference type="EMBL" id="AFY93282.1"/>
    </source>
</evidence>
<dbReference type="KEGG" id="cmp:Cha6605_0015"/>
<dbReference type="KEGG" id="cmp:Cha6605_2394"/>
<sequence length="380" mass="44199">MLPELYHAHLSEKFTRGNYLLTILLIQVVQSIKEVTLESIATKLAMPIKFESRRKKVQRFLSNDEWDLDNVWLSLVIAWIKGNVKQNNIIYLAIDRTKWQSNNILMVSMIWRKRAIPIYWQMLDKQGNSTLENQQLVLTPVFAALSDYSLLVLGDREFCSVTLANWLREQKIDFCLRLKKNVCIKTEEELWTELKRLGLEPGNSFFNQEVTIRKTAPVEGFNLAGKWLGKYRNITTKEPWYILTSLADLQAAVDTYAKRFGIEEMFRDFKGGGYNLEKTNLTGERLSKLLILLSLAYLKSIIQGIDIKSKQVQEYLGRKTEHHRKYARHSTFYIGLWGESWVDSTSSNWQVVVELMSLSPHKLPNYQQGLRAMRLILSAL</sequence>
<dbReference type="KEGG" id="cmp:Cha6605_5721"/>
<dbReference type="EMBL" id="CP003600">
    <property type="protein sequence ID" value="AFY93454.1"/>
    <property type="molecule type" value="Genomic_DNA"/>
</dbReference>
<keyword evidence="12" id="KW-0614">Plasmid</keyword>
<gene>
    <name evidence="2" type="ORF">Cha6605_0015</name>
    <name evidence="3" type="ORF">Cha6605_1660</name>
    <name evidence="4" type="ORF">Cha6605_1936</name>
    <name evidence="5" type="ORF">Cha6605_2199</name>
    <name evidence="6" type="ORF">Cha6605_2394</name>
    <name evidence="7" type="ORF">Cha6605_3335</name>
    <name evidence="8" type="ORF">Cha6605_3499</name>
    <name evidence="9" type="ORF">Cha6605_4009</name>
    <name evidence="10" type="ORF">Cha6605_4649</name>
    <name evidence="11" type="ORF">Cha6605_5721</name>
    <name evidence="12" type="ORF">Cha6605_6285</name>
</gene>
<dbReference type="RefSeq" id="WP_015157518.1">
    <property type="nucleotide sequence ID" value="NC_019697.1"/>
</dbReference>
<dbReference type="OrthoDB" id="468082at2"/>
<evidence type="ECO:0000313" key="7">
    <source>
        <dbReference type="EMBL" id="AFY94337.1"/>
    </source>
</evidence>
<keyword evidence="13" id="KW-1185">Reference proteome</keyword>
<evidence type="ECO:0000313" key="12">
    <source>
        <dbReference type="EMBL" id="AFY97111.1"/>
    </source>
</evidence>
<dbReference type="InterPro" id="IPR002559">
    <property type="entry name" value="Transposase_11"/>
</dbReference>
<proteinExistence type="predicted"/>
<evidence type="ECO:0000313" key="9">
    <source>
        <dbReference type="EMBL" id="AFY94971.1"/>
    </source>
</evidence>
<dbReference type="EMBL" id="CP003600">
    <property type="protein sequence ID" value="AFY96578.1"/>
    <property type="molecule type" value="Genomic_DNA"/>
</dbReference>
<dbReference type="AlphaFoldDB" id="K9UPG2"/>
<dbReference type="Proteomes" id="UP000010366">
    <property type="component" value="Chromosome"/>
</dbReference>
<dbReference type="GO" id="GO:0003677">
    <property type="term" value="F:DNA binding"/>
    <property type="evidence" value="ECO:0007669"/>
    <property type="project" value="InterPro"/>
</dbReference>
<evidence type="ECO:0000313" key="2">
    <source>
        <dbReference type="EMBL" id="AFY91323.1"/>
    </source>
</evidence>
<dbReference type="EMBL" id="CP003600">
    <property type="protein sequence ID" value="AFY94337.1"/>
    <property type="molecule type" value="Genomic_DNA"/>
</dbReference>
<dbReference type="EMBL" id="CP003600">
    <property type="protein sequence ID" value="AFY92800.1"/>
    <property type="molecule type" value="Genomic_DNA"/>
</dbReference>
<dbReference type="Pfam" id="PF01609">
    <property type="entry name" value="DDE_Tnp_1"/>
    <property type="match status" value="1"/>
</dbReference>
<dbReference type="InterPro" id="IPR047658">
    <property type="entry name" value="IS4-like_transpos"/>
</dbReference>
<dbReference type="EMBL" id="CP003601">
    <property type="protein sequence ID" value="AFY97111.1"/>
    <property type="molecule type" value="Genomic_DNA"/>
</dbReference>
<dbReference type="eggNOG" id="COG3385">
    <property type="taxonomic scope" value="Bacteria"/>
</dbReference>
<dbReference type="EMBL" id="CP003600">
    <property type="protein sequence ID" value="AFY93043.1"/>
    <property type="molecule type" value="Genomic_DNA"/>
</dbReference>
<dbReference type="STRING" id="1173020.Cha6605_0015"/>
<dbReference type="NCBIfam" id="NF033591">
    <property type="entry name" value="transpos_IS4_2"/>
    <property type="match status" value="1"/>
</dbReference>
<dbReference type="EMBL" id="CP003600">
    <property type="protein sequence ID" value="AFY94489.1"/>
    <property type="molecule type" value="Genomic_DNA"/>
</dbReference>
<dbReference type="EMBL" id="CP003600">
    <property type="protein sequence ID" value="AFY95567.1"/>
    <property type="molecule type" value="Genomic_DNA"/>
</dbReference>
<dbReference type="KEGG" id="cmp:Cha6605_2199"/>
<evidence type="ECO:0000313" key="10">
    <source>
        <dbReference type="EMBL" id="AFY95567.1"/>
    </source>
</evidence>
<evidence type="ECO:0000313" key="6">
    <source>
        <dbReference type="EMBL" id="AFY93454.1"/>
    </source>
</evidence>
<dbReference type="HOGENOM" id="CLU_060706_0_0_3"/>
<dbReference type="KEGG" id="cmp:Cha6605_4649"/>
<dbReference type="KEGG" id="cmp:Cha6605_4009"/>
<evidence type="ECO:0000313" key="3">
    <source>
        <dbReference type="EMBL" id="AFY92800.1"/>
    </source>
</evidence>
<dbReference type="PATRIC" id="fig|1173020.3.peg.16"/>